<keyword evidence="4 6" id="KW-1133">Transmembrane helix</keyword>
<comment type="caution">
    <text evidence="7">The sequence shown here is derived from an EMBL/GenBank/DDBJ whole genome shotgun (WGS) entry which is preliminary data.</text>
</comment>
<reference evidence="7 8" key="1">
    <citation type="submission" date="2020-02" db="EMBL/GenBank/DDBJ databases">
        <authorList>
            <person name="Chaudhuri R."/>
        </authorList>
    </citation>
    <scope>NUCLEOTIDE SEQUENCE [LARGE SCALE GENOMIC DNA]</scope>
    <source>
        <strain evidence="7">SFB21</strain>
    </source>
</reference>
<dbReference type="InterPro" id="IPR001123">
    <property type="entry name" value="LeuE-type"/>
</dbReference>
<protein>
    <submittedName>
        <fullName evidence="7">Threonine efflux protein</fullName>
    </submittedName>
</protein>
<feature type="transmembrane region" description="Helical" evidence="6">
    <location>
        <begin position="117"/>
        <end position="144"/>
    </location>
</feature>
<evidence type="ECO:0000313" key="7">
    <source>
        <dbReference type="EMBL" id="CAB1222543.1"/>
    </source>
</evidence>
<gene>
    <name evidence="7" type="primary">rhtC_3</name>
    <name evidence="7" type="ORF">SFB21_3146</name>
</gene>
<feature type="transmembrane region" description="Helical" evidence="6">
    <location>
        <begin position="76"/>
        <end position="96"/>
    </location>
</feature>
<dbReference type="Pfam" id="PF01810">
    <property type="entry name" value="LysE"/>
    <property type="match status" value="1"/>
</dbReference>
<keyword evidence="3 6" id="KW-0812">Transmembrane</keyword>
<dbReference type="PANTHER" id="PTHR30086:SF19">
    <property type="entry name" value="THREONINE EFFLUX PROTEIN"/>
    <property type="match status" value="1"/>
</dbReference>
<comment type="subcellular location">
    <subcellularLocation>
        <location evidence="1">Cell membrane</location>
        <topology evidence="1">Multi-pass membrane protein</topology>
    </subcellularLocation>
</comment>
<dbReference type="GO" id="GO:0015171">
    <property type="term" value="F:amino acid transmembrane transporter activity"/>
    <property type="evidence" value="ECO:0007669"/>
    <property type="project" value="TreeGrafter"/>
</dbReference>
<dbReference type="Proteomes" id="UP000489961">
    <property type="component" value="Unassembled WGS sequence"/>
</dbReference>
<organism evidence="7 8">
    <name type="scientific">Acinetobacter bouvetii</name>
    <dbReference type="NCBI Taxonomy" id="202951"/>
    <lineage>
        <taxon>Bacteria</taxon>
        <taxon>Pseudomonadati</taxon>
        <taxon>Pseudomonadota</taxon>
        <taxon>Gammaproteobacteria</taxon>
        <taxon>Moraxellales</taxon>
        <taxon>Moraxellaceae</taxon>
        <taxon>Acinetobacter</taxon>
    </lineage>
</organism>
<evidence type="ECO:0000256" key="6">
    <source>
        <dbReference type="SAM" id="Phobius"/>
    </source>
</evidence>
<evidence type="ECO:0000256" key="1">
    <source>
        <dbReference type="ARBA" id="ARBA00004651"/>
    </source>
</evidence>
<name>A0A811GE27_9GAMM</name>
<dbReference type="GO" id="GO:0005886">
    <property type="term" value="C:plasma membrane"/>
    <property type="evidence" value="ECO:0007669"/>
    <property type="project" value="UniProtKB-SubCell"/>
</dbReference>
<evidence type="ECO:0000256" key="4">
    <source>
        <dbReference type="ARBA" id="ARBA00022989"/>
    </source>
</evidence>
<keyword evidence="5 6" id="KW-0472">Membrane</keyword>
<keyword evidence="2" id="KW-1003">Cell membrane</keyword>
<evidence type="ECO:0000313" key="8">
    <source>
        <dbReference type="Proteomes" id="UP000489961"/>
    </source>
</evidence>
<feature type="transmembrane region" description="Helical" evidence="6">
    <location>
        <begin position="12"/>
        <end position="33"/>
    </location>
</feature>
<feature type="transmembrane region" description="Helical" evidence="6">
    <location>
        <begin position="150"/>
        <end position="177"/>
    </location>
</feature>
<proteinExistence type="predicted"/>
<feature type="transmembrane region" description="Helical" evidence="6">
    <location>
        <begin position="45"/>
        <end position="70"/>
    </location>
</feature>
<dbReference type="AlphaFoldDB" id="A0A811GE27"/>
<accession>A0A811GE27</accession>
<dbReference type="PANTHER" id="PTHR30086">
    <property type="entry name" value="ARGININE EXPORTER PROTEIN ARGO"/>
    <property type="match status" value="1"/>
</dbReference>
<dbReference type="EMBL" id="CADDTS010000049">
    <property type="protein sequence ID" value="CAB1222543.1"/>
    <property type="molecule type" value="Genomic_DNA"/>
</dbReference>
<evidence type="ECO:0000256" key="2">
    <source>
        <dbReference type="ARBA" id="ARBA00022475"/>
    </source>
</evidence>
<evidence type="ECO:0000256" key="3">
    <source>
        <dbReference type="ARBA" id="ARBA00022692"/>
    </source>
</evidence>
<evidence type="ECO:0000256" key="5">
    <source>
        <dbReference type="ARBA" id="ARBA00023136"/>
    </source>
</evidence>
<sequence length="211" mass="22508">MGVAVESVLILGSIAFALMLGAMSPGPTSIYVAKNSIAISRKHGLFTALGTGTGAAVFGLLAVLGLQAFLLAVPSAYLALKICGGVYLLWLAFKIIKHAKEPIETEQHQASQMSLRRAFSTGLITQLSNPKIAIVLASIFTALLPKEIPTYYYVVLPLLCFFIDAGWCSLVAVALSAEKPRRVYLKFKAGFDRAAGGIMTLLGLKLIFGMK</sequence>